<accession>A0A845B3E7</accession>
<proteinExistence type="predicted"/>
<dbReference type="PROSITE" id="PS50949">
    <property type="entry name" value="HTH_GNTR"/>
    <property type="match status" value="1"/>
</dbReference>
<evidence type="ECO:0000259" key="4">
    <source>
        <dbReference type="PROSITE" id="PS50949"/>
    </source>
</evidence>
<keyword evidence="3" id="KW-0804">Transcription</keyword>
<protein>
    <submittedName>
        <fullName evidence="5">FCD domain-containing protein</fullName>
    </submittedName>
</protein>
<dbReference type="RefSeq" id="WP_160755743.1">
    <property type="nucleotide sequence ID" value="NZ_WTYL01000002.1"/>
</dbReference>
<dbReference type="SUPFAM" id="SSF46785">
    <property type="entry name" value="Winged helix' DNA-binding domain"/>
    <property type="match status" value="1"/>
</dbReference>
<dbReference type="InterPro" id="IPR036388">
    <property type="entry name" value="WH-like_DNA-bd_sf"/>
</dbReference>
<feature type="domain" description="HTH gntR-type" evidence="4">
    <location>
        <begin position="8"/>
        <end position="76"/>
    </location>
</feature>
<evidence type="ECO:0000256" key="1">
    <source>
        <dbReference type="ARBA" id="ARBA00023015"/>
    </source>
</evidence>
<dbReference type="InterPro" id="IPR000524">
    <property type="entry name" value="Tscrpt_reg_HTH_GntR"/>
</dbReference>
<dbReference type="SMART" id="SM00345">
    <property type="entry name" value="HTH_GNTR"/>
    <property type="match status" value="1"/>
</dbReference>
<dbReference type="Pfam" id="PF07729">
    <property type="entry name" value="FCD"/>
    <property type="match status" value="1"/>
</dbReference>
<dbReference type="SUPFAM" id="SSF48008">
    <property type="entry name" value="GntR ligand-binding domain-like"/>
    <property type="match status" value="1"/>
</dbReference>
<evidence type="ECO:0000256" key="3">
    <source>
        <dbReference type="ARBA" id="ARBA00023163"/>
    </source>
</evidence>
<dbReference type="Pfam" id="PF00392">
    <property type="entry name" value="GntR"/>
    <property type="match status" value="1"/>
</dbReference>
<evidence type="ECO:0000313" key="6">
    <source>
        <dbReference type="Proteomes" id="UP000431922"/>
    </source>
</evidence>
<dbReference type="InterPro" id="IPR008920">
    <property type="entry name" value="TF_FadR/GntR_C"/>
</dbReference>
<dbReference type="GO" id="GO:0003700">
    <property type="term" value="F:DNA-binding transcription factor activity"/>
    <property type="evidence" value="ECO:0007669"/>
    <property type="project" value="InterPro"/>
</dbReference>
<dbReference type="InterPro" id="IPR011711">
    <property type="entry name" value="GntR_C"/>
</dbReference>
<comment type="caution">
    <text evidence="5">The sequence shown here is derived from an EMBL/GenBank/DDBJ whole genome shotgun (WGS) entry which is preliminary data.</text>
</comment>
<dbReference type="Proteomes" id="UP000431922">
    <property type="component" value="Unassembled WGS sequence"/>
</dbReference>
<keyword evidence="1" id="KW-0805">Transcription regulation</keyword>
<organism evidence="5 6">
    <name type="scientific">Allopontixanthobacter sediminis</name>
    <dbReference type="NCBI Taxonomy" id="1689985"/>
    <lineage>
        <taxon>Bacteria</taxon>
        <taxon>Pseudomonadati</taxon>
        <taxon>Pseudomonadota</taxon>
        <taxon>Alphaproteobacteria</taxon>
        <taxon>Sphingomonadales</taxon>
        <taxon>Erythrobacteraceae</taxon>
        <taxon>Allopontixanthobacter</taxon>
    </lineage>
</organism>
<dbReference type="PANTHER" id="PTHR43537">
    <property type="entry name" value="TRANSCRIPTIONAL REGULATOR, GNTR FAMILY"/>
    <property type="match status" value="1"/>
</dbReference>
<dbReference type="GO" id="GO:0003677">
    <property type="term" value="F:DNA binding"/>
    <property type="evidence" value="ECO:0007669"/>
    <property type="project" value="UniProtKB-KW"/>
</dbReference>
<reference evidence="5 6" key="1">
    <citation type="submission" date="2019-12" db="EMBL/GenBank/DDBJ databases">
        <title>Genomic-based taxomic classification of the family Erythrobacteraceae.</title>
        <authorList>
            <person name="Xu L."/>
        </authorList>
    </citation>
    <scope>NUCLEOTIDE SEQUENCE [LARGE SCALE GENOMIC DNA]</scope>
    <source>
        <strain evidence="5 6">KCTC 42453</strain>
    </source>
</reference>
<dbReference type="EMBL" id="WTYL01000002">
    <property type="protein sequence ID" value="MXP44102.1"/>
    <property type="molecule type" value="Genomic_DNA"/>
</dbReference>
<dbReference type="AlphaFoldDB" id="A0A845B3E7"/>
<gene>
    <name evidence="5" type="ORF">GRI65_06505</name>
</gene>
<dbReference type="Gene3D" id="1.10.10.10">
    <property type="entry name" value="Winged helix-like DNA-binding domain superfamily/Winged helix DNA-binding domain"/>
    <property type="match status" value="1"/>
</dbReference>
<dbReference type="OrthoDB" id="9028214at2"/>
<dbReference type="Gene3D" id="1.20.120.530">
    <property type="entry name" value="GntR ligand-binding domain-like"/>
    <property type="match status" value="1"/>
</dbReference>
<evidence type="ECO:0000313" key="5">
    <source>
        <dbReference type="EMBL" id="MXP44102.1"/>
    </source>
</evidence>
<dbReference type="PRINTS" id="PR00035">
    <property type="entry name" value="HTHGNTR"/>
</dbReference>
<sequence length="249" mass="27845">MGTSLDGRKLYEQVAAAMIAEIRDRTFPVGAKLPSERDLAERFQVSRPTVREAMLALELRGLVEPRRGSGIFVVEPQQSPAESTDFDIGAFELTEARALFEGEAAALAASLITGDELARLDSILEEMIGQNVDNAGDESADREFHVTIARATRNAAILHVVESLWDVRYNSPLCRHMLDRARKHGIKPQIEEHTRILDALRRGNPADARIAMRDHLGRVINGLLEVTETETLERAHSEIKTQRERYGLR</sequence>
<keyword evidence="2" id="KW-0238">DNA-binding</keyword>
<evidence type="ECO:0000256" key="2">
    <source>
        <dbReference type="ARBA" id="ARBA00023125"/>
    </source>
</evidence>
<keyword evidence="6" id="KW-1185">Reference proteome</keyword>
<dbReference type="SMART" id="SM00895">
    <property type="entry name" value="FCD"/>
    <property type="match status" value="1"/>
</dbReference>
<dbReference type="CDD" id="cd07377">
    <property type="entry name" value="WHTH_GntR"/>
    <property type="match status" value="1"/>
</dbReference>
<dbReference type="PANTHER" id="PTHR43537:SF5">
    <property type="entry name" value="UXU OPERON TRANSCRIPTIONAL REGULATOR"/>
    <property type="match status" value="1"/>
</dbReference>
<name>A0A845B3E7_9SPHN</name>
<dbReference type="InterPro" id="IPR036390">
    <property type="entry name" value="WH_DNA-bd_sf"/>
</dbReference>